<keyword evidence="6 9" id="KW-0326">Glycosidase</keyword>
<dbReference type="InterPro" id="IPR018366">
    <property type="entry name" value="CBM2_CS"/>
</dbReference>
<dbReference type="InterPro" id="IPR013783">
    <property type="entry name" value="Ig-like_fold"/>
</dbReference>
<proteinExistence type="inferred from homology"/>
<evidence type="ECO:0000256" key="3">
    <source>
        <dbReference type="ARBA" id="ARBA00023001"/>
    </source>
</evidence>
<dbReference type="Gene3D" id="2.60.40.10">
    <property type="entry name" value="Immunoglobulins"/>
    <property type="match status" value="2"/>
</dbReference>
<dbReference type="Pfam" id="PF00041">
    <property type="entry name" value="fn3"/>
    <property type="match status" value="2"/>
</dbReference>
<keyword evidence="3 9" id="KW-0136">Cellulose degradation</keyword>
<evidence type="ECO:0000256" key="6">
    <source>
        <dbReference type="ARBA" id="ARBA00023295"/>
    </source>
</evidence>
<dbReference type="EC" id="3.2.1.-" evidence="9"/>
<dbReference type="InterPro" id="IPR036434">
    <property type="entry name" value="Beta_cellobiohydrolase_sf"/>
</dbReference>
<sequence>MPSRSPRPRSVASVAAALAMTAAPLTVATLPAQAAEARVDNPFVGATQYVNDYWSAHVEATAAQAGGDLGAQMQAIAEEPTSVWMDRISAIEGNADGPGLRYHLDAALAQQQGDTPIVVNLVIYDLPGRDCYALASNGELPATAEGMARYRTEYIDPIAAILDDPAYENLRIVATIEPDSLPNLVTNISEPLCQEAAPYYREGVAYALDALHDVGNVYSYIDAAHAGWLGWPSNAQPAAQLFAEVVGDTEAGFDSVAGFVTNTANSTPLAEPFLEDVQLGSTPVRSATFYQWNADFDETDWTAHLYDLLVAEGFPSSIGMLIDTSRNGWGGPERPTELSSSTNLDTYVDESRVDRRTHRGAWCNPDGAGIGERPQVEPAGYPESHLDAFVWVKPPGESDGSSEEIPNDQGKHFDRMCDPTFASPKLDGLLTGALGGAPLSGQWFEAQFEMLVANAYPAIDGDEPSEPDTTAPSAPSGLVAGAVSATSAEVSWDASSDDTRVTGYTVLVDGAAAGTTATTSFTLTGLDPDTSYAVTVTARDAAGNVSAASSALTVTTAEAGSGDDVEAPTAPGDLAASAATEDSVTLGWSASSDDTGVTGYTVLRDGAEVGEVTGTSFTDSGLDADTAYSYSVTAHDAAGNVSAPATVSARTAPGDQEPSGECAVTYTANSWNTGFTGSLTIENTSGADLTGWTLTFSFPDGQQITQGWSAQYSQSGADVTVTPADWNRTLAAGASVSVGFNGTHSGANGAPASFALNGTSCTVG</sequence>
<reference evidence="12 13" key="1">
    <citation type="submission" date="2021-09" db="EMBL/GenBank/DDBJ databases">
        <title>Isoptericola luteus sp. nov., a novel bacterium isolated from Harbin, the capital city of Heilongjiang province.</title>
        <authorList>
            <person name="Li J."/>
        </authorList>
    </citation>
    <scope>NUCLEOTIDE SEQUENCE [LARGE SCALE GENOMIC DNA]</scope>
    <source>
        <strain evidence="12 13">NEAU-Y5</strain>
    </source>
</reference>
<organism evidence="12 13">
    <name type="scientific">Isoptericola luteus</name>
    <dbReference type="NCBI Taxonomy" id="2879484"/>
    <lineage>
        <taxon>Bacteria</taxon>
        <taxon>Bacillati</taxon>
        <taxon>Actinomycetota</taxon>
        <taxon>Actinomycetes</taxon>
        <taxon>Micrococcales</taxon>
        <taxon>Promicromonosporaceae</taxon>
        <taxon>Isoptericola</taxon>
    </lineage>
</organism>
<evidence type="ECO:0000256" key="5">
    <source>
        <dbReference type="ARBA" id="ARBA00023277"/>
    </source>
</evidence>
<dbReference type="CDD" id="cd00063">
    <property type="entry name" value="FN3"/>
    <property type="match status" value="2"/>
</dbReference>
<dbReference type="GO" id="GO:0016787">
    <property type="term" value="F:hydrolase activity"/>
    <property type="evidence" value="ECO:0007669"/>
    <property type="project" value="UniProtKB-KW"/>
</dbReference>
<dbReference type="SMART" id="SM00637">
    <property type="entry name" value="CBD_II"/>
    <property type="match status" value="1"/>
</dbReference>
<dbReference type="SUPFAM" id="SSF51989">
    <property type="entry name" value="Glycosyl hydrolases family 6, cellulases"/>
    <property type="match status" value="1"/>
</dbReference>
<dbReference type="SMART" id="SM00060">
    <property type="entry name" value="FN3"/>
    <property type="match status" value="2"/>
</dbReference>
<evidence type="ECO:0000313" key="12">
    <source>
        <dbReference type="EMBL" id="MCA5893347.1"/>
    </source>
</evidence>
<dbReference type="SUPFAM" id="SSF49265">
    <property type="entry name" value="Fibronectin type III"/>
    <property type="match status" value="2"/>
</dbReference>
<dbReference type="Gene3D" id="2.60.40.290">
    <property type="match status" value="1"/>
</dbReference>
<dbReference type="PROSITE" id="PS51173">
    <property type="entry name" value="CBM2"/>
    <property type="match status" value="1"/>
</dbReference>
<evidence type="ECO:0000256" key="8">
    <source>
        <dbReference type="PROSITE-ProRule" id="PRU10057"/>
    </source>
</evidence>
<evidence type="ECO:0000313" key="13">
    <source>
        <dbReference type="Proteomes" id="UP001319870"/>
    </source>
</evidence>
<feature type="domain" description="Fibronectin type-III" evidence="10">
    <location>
        <begin position="474"/>
        <end position="559"/>
    </location>
</feature>
<name>A0ABS7ZFQ2_9MICO</name>
<dbReference type="PROSITE" id="PS50853">
    <property type="entry name" value="FN3"/>
    <property type="match status" value="2"/>
</dbReference>
<feature type="domain" description="CBM2" evidence="11">
    <location>
        <begin position="655"/>
        <end position="764"/>
    </location>
</feature>
<keyword evidence="4" id="KW-1015">Disulfide bond</keyword>
<feature type="domain" description="Fibronectin type-III" evidence="10">
    <location>
        <begin position="570"/>
        <end position="655"/>
    </location>
</feature>
<dbReference type="InterPro" id="IPR001524">
    <property type="entry name" value="Glyco_hydro_6_CS"/>
</dbReference>
<dbReference type="Pfam" id="PF00553">
    <property type="entry name" value="CBM_2"/>
    <property type="match status" value="1"/>
</dbReference>
<feature type="chain" id="PRO_5044954243" description="Glucanase" evidence="9">
    <location>
        <begin position="35"/>
        <end position="764"/>
    </location>
</feature>
<feature type="active site" description="Proton donor" evidence="8">
    <location>
        <position position="179"/>
    </location>
</feature>
<comment type="caution">
    <text evidence="12">The sequence shown here is derived from an EMBL/GenBank/DDBJ whole genome shotgun (WGS) entry which is preliminary data.</text>
</comment>
<dbReference type="PRINTS" id="PR00733">
    <property type="entry name" value="GLHYDRLASE6"/>
</dbReference>
<dbReference type="InterPro" id="IPR008965">
    <property type="entry name" value="CBM2/CBM3_carb-bd_dom_sf"/>
</dbReference>
<evidence type="ECO:0000256" key="4">
    <source>
        <dbReference type="ARBA" id="ARBA00023157"/>
    </source>
</evidence>
<dbReference type="Gene3D" id="3.20.20.40">
    <property type="entry name" value="1, 4-beta cellobiohydrolase"/>
    <property type="match status" value="1"/>
</dbReference>
<evidence type="ECO:0000256" key="7">
    <source>
        <dbReference type="ARBA" id="ARBA00023326"/>
    </source>
</evidence>
<keyword evidence="1 9" id="KW-0732">Signal</keyword>
<evidence type="ECO:0000259" key="11">
    <source>
        <dbReference type="PROSITE" id="PS51173"/>
    </source>
</evidence>
<dbReference type="InterPro" id="IPR036116">
    <property type="entry name" value="FN3_sf"/>
</dbReference>
<dbReference type="Pfam" id="PF01341">
    <property type="entry name" value="Glyco_hydro_6"/>
    <property type="match status" value="1"/>
</dbReference>
<evidence type="ECO:0000259" key="10">
    <source>
        <dbReference type="PROSITE" id="PS50853"/>
    </source>
</evidence>
<protein>
    <recommendedName>
        <fullName evidence="9">Glucanase</fullName>
        <ecNumber evidence="9">3.2.1.-</ecNumber>
    </recommendedName>
</protein>
<evidence type="ECO:0000256" key="2">
    <source>
        <dbReference type="ARBA" id="ARBA00022801"/>
    </source>
</evidence>
<dbReference type="PANTHER" id="PTHR34876">
    <property type="match status" value="1"/>
</dbReference>
<keyword evidence="2 9" id="KW-0378">Hydrolase</keyword>
<keyword evidence="5 9" id="KW-0119">Carbohydrate metabolism</keyword>
<dbReference type="InterPro" id="IPR003961">
    <property type="entry name" value="FN3_dom"/>
</dbReference>
<evidence type="ECO:0000256" key="9">
    <source>
        <dbReference type="RuleBase" id="RU361186"/>
    </source>
</evidence>
<dbReference type="RefSeq" id="WP_225565101.1">
    <property type="nucleotide sequence ID" value="NZ_JAIXCQ010000004.1"/>
</dbReference>
<comment type="similarity">
    <text evidence="9">Belongs to the glycosyl hydrolase family 6.</text>
</comment>
<gene>
    <name evidence="12" type="ORF">LEP48_08250</name>
</gene>
<dbReference type="SUPFAM" id="SSF49384">
    <property type="entry name" value="Carbohydrate-binding domain"/>
    <property type="match status" value="1"/>
</dbReference>
<dbReference type="EMBL" id="JAIXCQ010000004">
    <property type="protein sequence ID" value="MCA5893347.1"/>
    <property type="molecule type" value="Genomic_DNA"/>
</dbReference>
<dbReference type="Proteomes" id="UP001319870">
    <property type="component" value="Unassembled WGS sequence"/>
</dbReference>
<keyword evidence="13" id="KW-1185">Reference proteome</keyword>
<evidence type="ECO:0000256" key="1">
    <source>
        <dbReference type="ARBA" id="ARBA00022729"/>
    </source>
</evidence>
<dbReference type="InterPro" id="IPR001919">
    <property type="entry name" value="CBD2"/>
</dbReference>
<feature type="signal peptide" evidence="9">
    <location>
        <begin position="1"/>
        <end position="34"/>
    </location>
</feature>
<dbReference type="PROSITE" id="PS00561">
    <property type="entry name" value="CBM2_A"/>
    <property type="match status" value="1"/>
</dbReference>
<dbReference type="PROSITE" id="PS00656">
    <property type="entry name" value="GLYCOSYL_HYDROL_F6_2"/>
    <property type="match status" value="1"/>
</dbReference>
<dbReference type="PANTHER" id="PTHR34876:SF4">
    <property type="entry name" value="1,4-BETA-D-GLUCAN CELLOBIOHYDROLASE C-RELATED"/>
    <property type="match status" value="1"/>
</dbReference>
<dbReference type="InterPro" id="IPR016288">
    <property type="entry name" value="Beta_cellobiohydrolase"/>
</dbReference>
<accession>A0ABS7ZFQ2</accession>
<dbReference type="InterPro" id="IPR012291">
    <property type="entry name" value="CBM2_carb-bd_dom_sf"/>
</dbReference>
<keyword evidence="7 9" id="KW-0624">Polysaccharide degradation</keyword>